<dbReference type="OrthoDB" id="9784101at2"/>
<dbReference type="CDD" id="cd02440">
    <property type="entry name" value="AdoMet_MTases"/>
    <property type="match status" value="1"/>
</dbReference>
<dbReference type="EMBL" id="PJNW01000009">
    <property type="protein sequence ID" value="PKR88959.1"/>
    <property type="molecule type" value="Genomic_DNA"/>
</dbReference>
<dbReference type="AlphaFoldDB" id="A0A1I4WFJ8"/>
<dbReference type="RefSeq" id="WP_101289704.1">
    <property type="nucleotide sequence ID" value="NZ_FOUQ01000016.1"/>
</dbReference>
<dbReference type="Pfam" id="PF13847">
    <property type="entry name" value="Methyltransf_31"/>
    <property type="match status" value="1"/>
</dbReference>
<dbReference type="Gene3D" id="3.40.50.150">
    <property type="entry name" value="Vaccinia Virus protein VP39"/>
    <property type="match status" value="1"/>
</dbReference>
<evidence type="ECO:0000313" key="3">
    <source>
        <dbReference type="Proteomes" id="UP000233491"/>
    </source>
</evidence>
<evidence type="ECO:0000259" key="1">
    <source>
        <dbReference type="Pfam" id="PF13847"/>
    </source>
</evidence>
<keyword evidence="2" id="KW-0489">Methyltransferase</keyword>
<dbReference type="Proteomes" id="UP000233491">
    <property type="component" value="Unassembled WGS sequence"/>
</dbReference>
<gene>
    <name evidence="2" type="ORF">CXZ10_12660</name>
</gene>
<comment type="caution">
    <text evidence="2">The sequence shown here is derived from an EMBL/GenBank/DDBJ whole genome shotgun (WGS) entry which is preliminary data.</text>
</comment>
<dbReference type="GO" id="GO:0032259">
    <property type="term" value="P:methylation"/>
    <property type="evidence" value="ECO:0007669"/>
    <property type="project" value="UniProtKB-KW"/>
</dbReference>
<keyword evidence="2" id="KW-0808">Transferase</keyword>
<name>A0A1I4WFJ8_9HYPH</name>
<dbReference type="InterPro" id="IPR029063">
    <property type="entry name" value="SAM-dependent_MTases_sf"/>
</dbReference>
<proteinExistence type="predicted"/>
<keyword evidence="3" id="KW-1185">Reference proteome</keyword>
<organism evidence="2 3">
    <name type="scientific">Pleomorphomonas diazotrophica</name>
    <dbReference type="NCBI Taxonomy" id="1166257"/>
    <lineage>
        <taxon>Bacteria</taxon>
        <taxon>Pseudomonadati</taxon>
        <taxon>Pseudomonadota</taxon>
        <taxon>Alphaproteobacteria</taxon>
        <taxon>Hyphomicrobiales</taxon>
        <taxon>Pleomorphomonadaceae</taxon>
        <taxon>Pleomorphomonas</taxon>
    </lineage>
</organism>
<dbReference type="SUPFAM" id="SSF53335">
    <property type="entry name" value="S-adenosyl-L-methionine-dependent methyltransferases"/>
    <property type="match status" value="1"/>
</dbReference>
<reference evidence="2 3" key="1">
    <citation type="submission" date="2017-12" db="EMBL/GenBank/DDBJ databases">
        <title>Anaerobic carbon monoxide metabolism by Pleomorphomonas carboxyditropha sp. nov., a new mesophilic hydrogenogenic carboxidotroph.</title>
        <authorList>
            <person name="Esquivel-Elizondo S."/>
            <person name="Krajmalnik-Brown R."/>
        </authorList>
    </citation>
    <scope>NUCLEOTIDE SEQUENCE [LARGE SCALE GENOMIC DNA]</scope>
    <source>
        <strain evidence="2 3">R5-392</strain>
    </source>
</reference>
<dbReference type="InterPro" id="IPR025714">
    <property type="entry name" value="Methyltranfer_dom"/>
</dbReference>
<evidence type="ECO:0000313" key="2">
    <source>
        <dbReference type="EMBL" id="PKR88959.1"/>
    </source>
</evidence>
<sequence length="184" mass="19948">MPHRCPWYLGYVLINPLRKLLQHPAKLLTPHVRPGFRVLEPGPGMGYFTLELARLVGPTGKVHVVDIEPRMLSALGRRAESKGLEKRIDMRLGRETSLGVGDLPGEIDFVLAFAVVHELGDAANFFREAAAAMKSGATLLLAEPAGHVSEALFAEECAAAKIAGLVAVDRPDIWRSHAAVFAKP</sequence>
<accession>A0A1I4WFJ8</accession>
<protein>
    <submittedName>
        <fullName evidence="2">Methyltransferase type 11</fullName>
    </submittedName>
</protein>
<dbReference type="GO" id="GO:0008168">
    <property type="term" value="F:methyltransferase activity"/>
    <property type="evidence" value="ECO:0007669"/>
    <property type="project" value="UniProtKB-KW"/>
</dbReference>
<feature type="domain" description="Methyltransferase" evidence="1">
    <location>
        <begin position="35"/>
        <end position="154"/>
    </location>
</feature>